<dbReference type="AlphaFoldDB" id="Q6SGR7"/>
<proteinExistence type="predicted"/>
<evidence type="ECO:0000313" key="1">
    <source>
        <dbReference type="EMBL" id="AAS07914.1"/>
    </source>
</evidence>
<accession>Q6SGR7</accession>
<organism evidence="1">
    <name type="scientific">uncultured marine bacterium 463</name>
    <dbReference type="NCBI Taxonomy" id="257394"/>
    <lineage>
        <taxon>Bacteria</taxon>
        <taxon>environmental samples</taxon>
    </lineage>
</organism>
<reference evidence="1" key="2">
    <citation type="submission" date="2004-02" db="EMBL/GenBank/DDBJ databases">
        <authorList>
            <person name="Heidelberg J.F."/>
            <person name="Eisen J.A."/>
            <person name="Nelson W.C."/>
            <person name="DeLong E.F."/>
        </authorList>
    </citation>
    <scope>NUCLEOTIDE SEQUENCE</scope>
</reference>
<reference evidence="1" key="1">
    <citation type="submission" date="2003-12" db="EMBL/GenBank/DDBJ databases">
        <title>Monterey Bay Coastal Ocean Microbial Observatory environmental clone sequencing.</title>
        <authorList>
            <person name="DeLong E.F."/>
        </authorList>
    </citation>
    <scope>NUCLEOTIDE SEQUENCE</scope>
</reference>
<gene>
    <name evidence="1" type="ORF">MBMO_EBAC080-L32B05.43</name>
</gene>
<name>Q6SGR7_9BACT</name>
<dbReference type="EMBL" id="AY458641">
    <property type="protein sequence ID" value="AAS07914.1"/>
    <property type="molecule type" value="Genomic_DNA"/>
</dbReference>
<protein>
    <submittedName>
        <fullName evidence="1">Uncharacterized protein</fullName>
    </submittedName>
</protein>
<sequence>MRLAYCSLIASRGLAHGGSYRDCHDRSGHYEAGNDSE</sequence>